<evidence type="ECO:0000259" key="13">
    <source>
        <dbReference type="PROSITE" id="PS51199"/>
    </source>
</evidence>
<dbReference type="GO" id="GO:0006269">
    <property type="term" value="P:DNA replication, synthesis of primer"/>
    <property type="evidence" value="ECO:0007669"/>
    <property type="project" value="UniProtKB-KW"/>
</dbReference>
<dbReference type="SUPFAM" id="SSF52540">
    <property type="entry name" value="P-loop containing nucleoside triphosphate hydrolases"/>
    <property type="match status" value="1"/>
</dbReference>
<gene>
    <name evidence="14" type="ORF">GHV41_01040</name>
</gene>
<keyword evidence="3" id="KW-0235">DNA replication</keyword>
<keyword evidence="8" id="KW-0238">DNA-binding</keyword>
<keyword evidence="6" id="KW-0347">Helicase</keyword>
<evidence type="ECO:0000256" key="6">
    <source>
        <dbReference type="ARBA" id="ARBA00022806"/>
    </source>
</evidence>
<sequence length="471" mass="52117">MDFGNLPQPPYSIDLEQAILGSLMLNTDDDMSSAVFGILKPEAFYLVAHRVIFKELRALKNACRPTDLISLHDALESKGVLEQVGGFAYLAETNRNSSPAAMVSYAHAVRDKAILRFTLEKLQECASLVLANNGMGTPEKLETVQQMVTAVADHARTGTRGGLRPAMDVVEDWIEKMNRRFEDPDGAGGLTLGIESLDRLMHPKQVLRGALVVIGARPKMGKTAVYNKIATHFALNHRLPTLVFSLEMTDDGIIERMVSQEACVNSEMFYIGPDDDIAMSRAMAKAAELAESNLMIDSTPGVTLAHIRNECRKVKRQRGVLGLVAIDYLTLMKAEAAERRDIAYGDITTGLKNLAKELDCPVLLLTQLNRKLEERADKRPWPADSKDTGQIEQDCDVWIGLYRDAVYNKNADPNLMELLLRLNREGVSGTAHALMVDGYIKDISDEEAARLGQKGHASEKRYSKNSKIEAF</sequence>
<dbReference type="Gene3D" id="1.10.860.10">
    <property type="entry name" value="DNAb Helicase, Chain A"/>
    <property type="match status" value="1"/>
</dbReference>
<dbReference type="GO" id="GO:1990077">
    <property type="term" value="C:primosome complex"/>
    <property type="evidence" value="ECO:0007669"/>
    <property type="project" value="UniProtKB-KW"/>
</dbReference>
<dbReference type="InterPro" id="IPR007694">
    <property type="entry name" value="DNA_helicase_DnaB-like_C"/>
</dbReference>
<evidence type="ECO:0000256" key="2">
    <source>
        <dbReference type="ARBA" id="ARBA00022515"/>
    </source>
</evidence>
<feature type="domain" description="SF4 helicase" evidence="13">
    <location>
        <begin position="183"/>
        <end position="449"/>
    </location>
</feature>
<comment type="similarity">
    <text evidence="1">Belongs to the helicase family. DnaB subfamily.</text>
</comment>
<dbReference type="Gene3D" id="3.40.50.300">
    <property type="entry name" value="P-loop containing nucleotide triphosphate hydrolases"/>
    <property type="match status" value="1"/>
</dbReference>
<dbReference type="PANTHER" id="PTHR30153:SF2">
    <property type="entry name" value="REPLICATIVE DNA HELICASE"/>
    <property type="match status" value="1"/>
</dbReference>
<dbReference type="GO" id="GO:0043139">
    <property type="term" value="F:5'-3' DNA helicase activity"/>
    <property type="evidence" value="ECO:0007669"/>
    <property type="project" value="UniProtKB-EC"/>
</dbReference>
<evidence type="ECO:0000256" key="10">
    <source>
        <dbReference type="ARBA" id="ARBA00044969"/>
    </source>
</evidence>
<comment type="catalytic activity">
    <reaction evidence="11">
        <text>ATP + H2O = ADP + phosphate + H(+)</text>
        <dbReference type="Rhea" id="RHEA:13065"/>
        <dbReference type="ChEBI" id="CHEBI:15377"/>
        <dbReference type="ChEBI" id="CHEBI:15378"/>
        <dbReference type="ChEBI" id="CHEBI:30616"/>
        <dbReference type="ChEBI" id="CHEBI:43474"/>
        <dbReference type="ChEBI" id="CHEBI:456216"/>
        <dbReference type="EC" id="5.6.2.3"/>
    </reaction>
</comment>
<keyword evidence="4" id="KW-0547">Nucleotide-binding</keyword>
<dbReference type="GO" id="GO:0005524">
    <property type="term" value="F:ATP binding"/>
    <property type="evidence" value="ECO:0007669"/>
    <property type="project" value="UniProtKB-KW"/>
</dbReference>
<dbReference type="GO" id="GO:0005829">
    <property type="term" value="C:cytosol"/>
    <property type="evidence" value="ECO:0007669"/>
    <property type="project" value="TreeGrafter"/>
</dbReference>
<evidence type="ECO:0000256" key="9">
    <source>
        <dbReference type="ARBA" id="ARBA00023235"/>
    </source>
</evidence>
<feature type="region of interest" description="Disordered" evidence="12">
    <location>
        <begin position="451"/>
        <end position="471"/>
    </location>
</feature>
<evidence type="ECO:0000256" key="3">
    <source>
        <dbReference type="ARBA" id="ARBA00022705"/>
    </source>
</evidence>
<dbReference type="Pfam" id="PF03796">
    <property type="entry name" value="DnaB_C"/>
    <property type="match status" value="1"/>
</dbReference>
<organism evidence="14 15">
    <name type="scientific">Serratia proteamaculans</name>
    <dbReference type="NCBI Taxonomy" id="28151"/>
    <lineage>
        <taxon>Bacteria</taxon>
        <taxon>Pseudomonadati</taxon>
        <taxon>Pseudomonadota</taxon>
        <taxon>Gammaproteobacteria</taxon>
        <taxon>Enterobacterales</taxon>
        <taxon>Yersiniaceae</taxon>
        <taxon>Serratia</taxon>
    </lineage>
</organism>
<keyword evidence="7" id="KW-0067">ATP-binding</keyword>
<keyword evidence="9" id="KW-0413">Isomerase</keyword>
<evidence type="ECO:0000313" key="14">
    <source>
        <dbReference type="EMBL" id="QGH59508.1"/>
    </source>
</evidence>
<name>A0A5Q2V591_SERPR</name>
<accession>A0A5Q2V591</accession>
<dbReference type="InterPro" id="IPR036185">
    <property type="entry name" value="DNA_heli_DnaB-like_N_sf"/>
</dbReference>
<dbReference type="InterPro" id="IPR007693">
    <property type="entry name" value="DNA_helicase_DnaB-like_N"/>
</dbReference>
<keyword evidence="5" id="KW-0378">Hydrolase</keyword>
<dbReference type="Pfam" id="PF00772">
    <property type="entry name" value="DnaB"/>
    <property type="match status" value="1"/>
</dbReference>
<keyword evidence="2" id="KW-0639">Primosome</keyword>
<dbReference type="RefSeq" id="WP_153857225.1">
    <property type="nucleotide sequence ID" value="NZ_CP045913.1"/>
</dbReference>
<protein>
    <recommendedName>
        <fullName evidence="10">DNA 5'-3' helicase</fullName>
        <ecNumber evidence="10">5.6.2.3</ecNumber>
    </recommendedName>
</protein>
<evidence type="ECO:0000313" key="15">
    <source>
        <dbReference type="Proteomes" id="UP000381260"/>
    </source>
</evidence>
<dbReference type="PANTHER" id="PTHR30153">
    <property type="entry name" value="REPLICATIVE DNA HELICASE DNAB"/>
    <property type="match status" value="1"/>
</dbReference>
<evidence type="ECO:0000256" key="1">
    <source>
        <dbReference type="ARBA" id="ARBA00008428"/>
    </source>
</evidence>
<dbReference type="Proteomes" id="UP000381260">
    <property type="component" value="Chromosome"/>
</dbReference>
<dbReference type="GO" id="GO:0003677">
    <property type="term" value="F:DNA binding"/>
    <property type="evidence" value="ECO:0007669"/>
    <property type="project" value="UniProtKB-KW"/>
</dbReference>
<dbReference type="EMBL" id="CP045913">
    <property type="protein sequence ID" value="QGH59508.1"/>
    <property type="molecule type" value="Genomic_DNA"/>
</dbReference>
<dbReference type="GO" id="GO:0016787">
    <property type="term" value="F:hydrolase activity"/>
    <property type="evidence" value="ECO:0007669"/>
    <property type="project" value="UniProtKB-KW"/>
</dbReference>
<evidence type="ECO:0000256" key="12">
    <source>
        <dbReference type="SAM" id="MobiDB-lite"/>
    </source>
</evidence>
<proteinExistence type="inferred from homology"/>
<evidence type="ECO:0000256" key="8">
    <source>
        <dbReference type="ARBA" id="ARBA00023125"/>
    </source>
</evidence>
<evidence type="ECO:0000256" key="7">
    <source>
        <dbReference type="ARBA" id="ARBA00022840"/>
    </source>
</evidence>
<dbReference type="AlphaFoldDB" id="A0A5Q2V591"/>
<evidence type="ECO:0000256" key="11">
    <source>
        <dbReference type="ARBA" id="ARBA00048954"/>
    </source>
</evidence>
<dbReference type="InterPro" id="IPR016136">
    <property type="entry name" value="DNA_helicase_N/primase_C"/>
</dbReference>
<dbReference type="SUPFAM" id="SSF48024">
    <property type="entry name" value="N-terminal domain of DnaB helicase"/>
    <property type="match status" value="1"/>
</dbReference>
<dbReference type="InterPro" id="IPR027417">
    <property type="entry name" value="P-loop_NTPase"/>
</dbReference>
<evidence type="ECO:0000256" key="5">
    <source>
        <dbReference type="ARBA" id="ARBA00022801"/>
    </source>
</evidence>
<feature type="compositionally biased region" description="Basic and acidic residues" evidence="12">
    <location>
        <begin position="456"/>
        <end position="471"/>
    </location>
</feature>
<dbReference type="EC" id="5.6.2.3" evidence="10"/>
<reference evidence="14 15" key="1">
    <citation type="submission" date="2019-11" db="EMBL/GenBank/DDBJ databases">
        <title>The Phosphoenolpyruvate Phosphotransferase System Regulates Serratia proteamaculans 336X Biofilm Formation and Wheat Roots colonization.</title>
        <authorList>
            <person name="Liu F."/>
        </authorList>
    </citation>
    <scope>NUCLEOTIDE SEQUENCE [LARGE SCALE GENOMIC DNA]</scope>
    <source>
        <strain evidence="14 15">336X</strain>
    </source>
</reference>
<dbReference type="PROSITE" id="PS51199">
    <property type="entry name" value="SF4_HELICASE"/>
    <property type="match status" value="1"/>
</dbReference>
<evidence type="ECO:0000256" key="4">
    <source>
        <dbReference type="ARBA" id="ARBA00022741"/>
    </source>
</evidence>